<dbReference type="PANTHER" id="PTHR11863">
    <property type="entry name" value="STEROL DESATURASE"/>
    <property type="match status" value="1"/>
</dbReference>
<dbReference type="GO" id="GO:0016020">
    <property type="term" value="C:membrane"/>
    <property type="evidence" value="ECO:0007669"/>
    <property type="project" value="UniProtKB-SubCell"/>
</dbReference>
<dbReference type="OrthoDB" id="408954at2759"/>
<gene>
    <name evidence="7" type="ORF">DGAL_LOCUS12913</name>
</gene>
<proteinExistence type="predicted"/>
<keyword evidence="4 5" id="KW-0472">Membrane</keyword>
<evidence type="ECO:0000256" key="1">
    <source>
        <dbReference type="ARBA" id="ARBA00004370"/>
    </source>
</evidence>
<feature type="domain" description="Fatty acid hydroxylase" evidence="6">
    <location>
        <begin position="166"/>
        <end position="289"/>
    </location>
</feature>
<feature type="transmembrane region" description="Helical" evidence="5">
    <location>
        <begin position="123"/>
        <end position="143"/>
    </location>
</feature>
<comment type="subcellular location">
    <subcellularLocation>
        <location evidence="1">Membrane</location>
    </subcellularLocation>
</comment>
<dbReference type="EMBL" id="CAKKLH010000292">
    <property type="protein sequence ID" value="CAH0109435.1"/>
    <property type="molecule type" value="Genomic_DNA"/>
</dbReference>
<evidence type="ECO:0000313" key="7">
    <source>
        <dbReference type="EMBL" id="CAH0109435.1"/>
    </source>
</evidence>
<keyword evidence="8" id="KW-1185">Reference proteome</keyword>
<dbReference type="GO" id="GO:0005506">
    <property type="term" value="F:iron ion binding"/>
    <property type="evidence" value="ECO:0007669"/>
    <property type="project" value="InterPro"/>
</dbReference>
<comment type="caution">
    <text evidence="7">The sequence shown here is derived from an EMBL/GenBank/DDBJ whole genome shotgun (WGS) entry which is preliminary data.</text>
</comment>
<evidence type="ECO:0000313" key="8">
    <source>
        <dbReference type="Proteomes" id="UP000789390"/>
    </source>
</evidence>
<keyword evidence="2 5" id="KW-0812">Transmembrane</keyword>
<feature type="transmembrane region" description="Helical" evidence="5">
    <location>
        <begin position="69"/>
        <end position="92"/>
    </location>
</feature>
<dbReference type="GO" id="GO:0016491">
    <property type="term" value="F:oxidoreductase activity"/>
    <property type="evidence" value="ECO:0007669"/>
    <property type="project" value="InterPro"/>
</dbReference>
<evidence type="ECO:0000259" key="6">
    <source>
        <dbReference type="Pfam" id="PF04116"/>
    </source>
</evidence>
<organism evidence="7 8">
    <name type="scientific">Daphnia galeata</name>
    <dbReference type="NCBI Taxonomy" id="27404"/>
    <lineage>
        <taxon>Eukaryota</taxon>
        <taxon>Metazoa</taxon>
        <taxon>Ecdysozoa</taxon>
        <taxon>Arthropoda</taxon>
        <taxon>Crustacea</taxon>
        <taxon>Branchiopoda</taxon>
        <taxon>Diplostraca</taxon>
        <taxon>Cladocera</taxon>
        <taxon>Anomopoda</taxon>
        <taxon>Daphniidae</taxon>
        <taxon>Daphnia</taxon>
    </lineage>
</organism>
<dbReference type="Proteomes" id="UP000789390">
    <property type="component" value="Unassembled WGS sequence"/>
</dbReference>
<reference evidence="7" key="1">
    <citation type="submission" date="2021-11" db="EMBL/GenBank/DDBJ databases">
        <authorList>
            <person name="Schell T."/>
        </authorList>
    </citation>
    <scope>NUCLEOTIDE SEQUENCE</scope>
    <source>
        <strain evidence="7">M5</strain>
    </source>
</reference>
<dbReference type="InterPro" id="IPR050307">
    <property type="entry name" value="Sterol_Desaturase_Related"/>
</dbReference>
<accession>A0A8J2WN59</accession>
<protein>
    <recommendedName>
        <fullName evidence="6">Fatty acid hydroxylase domain-containing protein</fullName>
    </recommendedName>
</protein>
<evidence type="ECO:0000256" key="4">
    <source>
        <dbReference type="ARBA" id="ARBA00023136"/>
    </source>
</evidence>
<dbReference type="Pfam" id="PF04116">
    <property type="entry name" value="FA_hydroxylase"/>
    <property type="match status" value="1"/>
</dbReference>
<evidence type="ECO:0000256" key="5">
    <source>
        <dbReference type="SAM" id="Phobius"/>
    </source>
</evidence>
<dbReference type="GO" id="GO:0008610">
    <property type="term" value="P:lipid biosynthetic process"/>
    <property type="evidence" value="ECO:0007669"/>
    <property type="project" value="InterPro"/>
</dbReference>
<sequence length="307" mass="36130">MTAITGRPPKKSSADKFLLFYGVIPVFLLCVSLQPSWHQVKSGWADIGMRIQFLWEKVLDWIGDDSFNLYVYGMNGWNIAVYWTIGLAYLVVEMSDWPKWLIRYKIQPTVIIDKKRLTSLFRLTLFNQFFVAIPFSIIGYYVLKFQGTSPPIRELPTFMRLVVNLAIFIPIQEFFAYYTHRMFHHRLLYKWTHKVHHEWTAPIALSAYYNHPLDHLIGNILPATVGASLTNAHFFTTWIWLTWATVRTLSDHSGYHIFTFPSPRRHDFHHLKFTECFGVWGPLDYLHGTETLFRKNLTSLQSNKKIH</sequence>
<evidence type="ECO:0000256" key="3">
    <source>
        <dbReference type="ARBA" id="ARBA00022989"/>
    </source>
</evidence>
<evidence type="ECO:0000256" key="2">
    <source>
        <dbReference type="ARBA" id="ARBA00022692"/>
    </source>
</evidence>
<name>A0A8J2WN59_9CRUS</name>
<dbReference type="AlphaFoldDB" id="A0A8J2WN59"/>
<feature type="transmembrane region" description="Helical" evidence="5">
    <location>
        <begin position="158"/>
        <end position="178"/>
    </location>
</feature>
<keyword evidence="3 5" id="KW-1133">Transmembrane helix</keyword>
<dbReference type="InterPro" id="IPR006694">
    <property type="entry name" value="Fatty_acid_hydroxylase"/>
</dbReference>
<feature type="transmembrane region" description="Helical" evidence="5">
    <location>
        <begin position="17"/>
        <end position="37"/>
    </location>
</feature>